<reference evidence="1 2" key="1">
    <citation type="submission" date="2024-09" db="EMBL/GenBank/DDBJ databases">
        <authorList>
            <person name="Lee S.D."/>
        </authorList>
    </citation>
    <scope>NUCLEOTIDE SEQUENCE [LARGE SCALE GENOMIC DNA]</scope>
    <source>
        <strain evidence="1 2">N1-3</strain>
    </source>
</reference>
<dbReference type="RefSeq" id="WP_380552445.1">
    <property type="nucleotide sequence ID" value="NZ_JBHEZY010000004.1"/>
</dbReference>
<protein>
    <submittedName>
        <fullName evidence="1">Uncharacterized protein</fullName>
    </submittedName>
</protein>
<proteinExistence type="predicted"/>
<organism evidence="1 2">
    <name type="scientific">Streptacidiphilus alkalitolerans</name>
    <dbReference type="NCBI Taxonomy" id="3342712"/>
    <lineage>
        <taxon>Bacteria</taxon>
        <taxon>Bacillati</taxon>
        <taxon>Actinomycetota</taxon>
        <taxon>Actinomycetes</taxon>
        <taxon>Kitasatosporales</taxon>
        <taxon>Streptomycetaceae</taxon>
        <taxon>Streptacidiphilus</taxon>
    </lineage>
</organism>
<accession>A0ABV6WZY8</accession>
<dbReference type="Proteomes" id="UP001592530">
    <property type="component" value="Unassembled WGS sequence"/>
</dbReference>
<comment type="caution">
    <text evidence="1">The sequence shown here is derived from an EMBL/GenBank/DDBJ whole genome shotgun (WGS) entry which is preliminary data.</text>
</comment>
<sequence length="47" mass="5512">MTYENIRFGLVLESHGDYPEGQEQNDWAELYPDRLGFSSPWNGLYDT</sequence>
<evidence type="ECO:0000313" key="1">
    <source>
        <dbReference type="EMBL" id="MFC1431618.1"/>
    </source>
</evidence>
<evidence type="ECO:0000313" key="2">
    <source>
        <dbReference type="Proteomes" id="UP001592530"/>
    </source>
</evidence>
<gene>
    <name evidence="1" type="ORF">ACEZDB_13290</name>
</gene>
<name>A0ABV6WZY8_9ACTN</name>
<dbReference type="EMBL" id="JBHEZY010000004">
    <property type="protein sequence ID" value="MFC1431618.1"/>
    <property type="molecule type" value="Genomic_DNA"/>
</dbReference>